<dbReference type="Gene3D" id="3.30.390.10">
    <property type="entry name" value="Enolase-like, N-terminal domain"/>
    <property type="match status" value="1"/>
</dbReference>
<dbReference type="AlphaFoldDB" id="A0A381XSZ8"/>
<keyword evidence="1" id="KW-0456">Lyase</keyword>
<dbReference type="Gene3D" id="3.20.20.120">
    <property type="entry name" value="Enolase-like C-terminal domain"/>
    <property type="match status" value="1"/>
</dbReference>
<sequence>MKITDLKVWVTSPEPGGRSYVFLRIDTDEGISGFGEATSSGGGGSVIVGKMLEFLKASTVEQDFRETLVGENPEHIDRIWHKLYRRFTGGGGAGGFVTTMLSGVDIALWDIKGKSCNKPIYEILGGGPIRDEIEMYTHVSPGDPDAAASQAKAIVAQGFRALKT</sequence>
<dbReference type="InterPro" id="IPR013341">
    <property type="entry name" value="Mandelate_racemase_N_dom"/>
</dbReference>
<evidence type="ECO:0000259" key="2">
    <source>
        <dbReference type="Pfam" id="PF02746"/>
    </source>
</evidence>
<dbReference type="EMBL" id="UINC01016191">
    <property type="protein sequence ID" value="SVA67602.1"/>
    <property type="molecule type" value="Genomic_DNA"/>
</dbReference>
<dbReference type="GO" id="GO:0016829">
    <property type="term" value="F:lyase activity"/>
    <property type="evidence" value="ECO:0007669"/>
    <property type="project" value="UniProtKB-KW"/>
</dbReference>
<dbReference type="InterPro" id="IPR029017">
    <property type="entry name" value="Enolase-like_N"/>
</dbReference>
<dbReference type="Pfam" id="PF02746">
    <property type="entry name" value="MR_MLE_N"/>
    <property type="match status" value="1"/>
</dbReference>
<evidence type="ECO:0000313" key="3">
    <source>
        <dbReference type="EMBL" id="SVA67602.1"/>
    </source>
</evidence>
<organism evidence="3">
    <name type="scientific">marine metagenome</name>
    <dbReference type="NCBI Taxonomy" id="408172"/>
    <lineage>
        <taxon>unclassified sequences</taxon>
        <taxon>metagenomes</taxon>
        <taxon>ecological metagenomes</taxon>
    </lineage>
</organism>
<proteinExistence type="predicted"/>
<dbReference type="SUPFAM" id="SSF51604">
    <property type="entry name" value="Enolase C-terminal domain-like"/>
    <property type="match status" value="1"/>
</dbReference>
<feature type="domain" description="Mandelate racemase/muconate lactonizing enzyme N-terminal" evidence="2">
    <location>
        <begin position="18"/>
        <end position="125"/>
    </location>
</feature>
<dbReference type="PANTHER" id="PTHR48080">
    <property type="entry name" value="D-GALACTONATE DEHYDRATASE-RELATED"/>
    <property type="match status" value="1"/>
</dbReference>
<dbReference type="InterPro" id="IPR034593">
    <property type="entry name" value="DgoD-like"/>
</dbReference>
<protein>
    <recommendedName>
        <fullName evidence="2">Mandelate racemase/muconate lactonizing enzyme N-terminal domain-containing protein</fullName>
    </recommendedName>
</protein>
<reference evidence="3" key="1">
    <citation type="submission" date="2018-05" db="EMBL/GenBank/DDBJ databases">
        <authorList>
            <person name="Lanie J.A."/>
            <person name="Ng W.-L."/>
            <person name="Kazmierczak K.M."/>
            <person name="Andrzejewski T.M."/>
            <person name="Davidsen T.M."/>
            <person name="Wayne K.J."/>
            <person name="Tettelin H."/>
            <person name="Glass J.I."/>
            <person name="Rusch D."/>
            <person name="Podicherti R."/>
            <person name="Tsui H.-C.T."/>
            <person name="Winkler M.E."/>
        </authorList>
    </citation>
    <scope>NUCLEOTIDE SEQUENCE</scope>
</reference>
<feature type="non-terminal residue" evidence="3">
    <location>
        <position position="164"/>
    </location>
</feature>
<dbReference type="PANTHER" id="PTHR48080:SF2">
    <property type="entry name" value="D-GALACTONATE DEHYDRATASE"/>
    <property type="match status" value="1"/>
</dbReference>
<accession>A0A381XSZ8</accession>
<gene>
    <name evidence="3" type="ORF">METZ01_LOCUS120456</name>
</gene>
<dbReference type="InterPro" id="IPR036849">
    <property type="entry name" value="Enolase-like_C_sf"/>
</dbReference>
<dbReference type="SUPFAM" id="SSF54826">
    <property type="entry name" value="Enolase N-terminal domain-like"/>
    <property type="match status" value="1"/>
</dbReference>
<evidence type="ECO:0000256" key="1">
    <source>
        <dbReference type="ARBA" id="ARBA00023239"/>
    </source>
</evidence>
<name>A0A381XSZ8_9ZZZZ</name>